<dbReference type="Proteomes" id="UP000542125">
    <property type="component" value="Unassembled WGS sequence"/>
</dbReference>
<dbReference type="PROSITE" id="PS50977">
    <property type="entry name" value="HTH_TETR_2"/>
    <property type="match status" value="1"/>
</dbReference>
<feature type="DNA-binding region" description="H-T-H motif" evidence="2">
    <location>
        <begin position="40"/>
        <end position="59"/>
    </location>
</feature>
<dbReference type="Gene3D" id="1.10.357.10">
    <property type="entry name" value="Tetracycline Repressor, domain 2"/>
    <property type="match status" value="1"/>
</dbReference>
<evidence type="ECO:0000259" key="3">
    <source>
        <dbReference type="PROSITE" id="PS50977"/>
    </source>
</evidence>
<dbReference type="PANTHER" id="PTHR30328:SF54">
    <property type="entry name" value="HTH-TYPE TRANSCRIPTIONAL REPRESSOR SCO4008"/>
    <property type="match status" value="1"/>
</dbReference>
<evidence type="ECO:0000256" key="2">
    <source>
        <dbReference type="PROSITE-ProRule" id="PRU00335"/>
    </source>
</evidence>
<dbReference type="PANTHER" id="PTHR30328">
    <property type="entry name" value="TRANSCRIPTIONAL REPRESSOR"/>
    <property type="match status" value="1"/>
</dbReference>
<comment type="caution">
    <text evidence="4">The sequence shown here is derived from an EMBL/GenBank/DDBJ whole genome shotgun (WGS) entry which is preliminary data.</text>
</comment>
<protein>
    <submittedName>
        <fullName evidence="4">AcrR family transcriptional regulator</fullName>
    </submittedName>
</protein>
<dbReference type="PRINTS" id="PR00455">
    <property type="entry name" value="HTHTETR"/>
</dbReference>
<dbReference type="SUPFAM" id="SSF48498">
    <property type="entry name" value="Tetracyclin repressor-like, C-terminal domain"/>
    <property type="match status" value="1"/>
</dbReference>
<dbReference type="GO" id="GO:0003677">
    <property type="term" value="F:DNA binding"/>
    <property type="evidence" value="ECO:0007669"/>
    <property type="project" value="UniProtKB-UniRule"/>
</dbReference>
<evidence type="ECO:0000313" key="5">
    <source>
        <dbReference type="Proteomes" id="UP000542125"/>
    </source>
</evidence>
<dbReference type="InterPro" id="IPR001647">
    <property type="entry name" value="HTH_TetR"/>
</dbReference>
<keyword evidence="5" id="KW-1185">Reference proteome</keyword>
<gene>
    <name evidence="4" type="ORF">FHW18_002804</name>
</gene>
<dbReference type="Pfam" id="PF00440">
    <property type="entry name" value="TetR_N"/>
    <property type="match status" value="1"/>
</dbReference>
<accession>A0A7Y9LNS8</accession>
<dbReference type="InterPro" id="IPR050109">
    <property type="entry name" value="HTH-type_TetR-like_transc_reg"/>
</dbReference>
<dbReference type="RefSeq" id="WP_179587263.1">
    <property type="nucleotide sequence ID" value="NZ_JACBYR010000001.1"/>
</dbReference>
<sequence length="219" mass="24709">MKANAQSGLGVRAQQAQQTRQKILKAAIKVFAKSGFAGGRVDSISKLAKSHDRMIYYYFGSKEKLFVEVLETLYEQFNEAERRLQLDTSDPVAALSRIVDFTWRYYLTHPEFVALLGSENLHRGIHVKKSVNVKSMSDATLSMLQPVLEAGQAQGLFREDISVRNLYLMIASLGYFYNSNRYTLSSFLGENLMTDDALVDWQAFITDAVLRKVCIDTSA</sequence>
<dbReference type="EMBL" id="JACBYR010000001">
    <property type="protein sequence ID" value="NYE83533.1"/>
    <property type="molecule type" value="Genomic_DNA"/>
</dbReference>
<dbReference type="InterPro" id="IPR036271">
    <property type="entry name" value="Tet_transcr_reg_TetR-rel_C_sf"/>
</dbReference>
<dbReference type="Pfam" id="PF17938">
    <property type="entry name" value="TetR_C_29"/>
    <property type="match status" value="1"/>
</dbReference>
<organism evidence="4 5">
    <name type="scientific">Pigmentiphaga litoralis</name>
    <dbReference type="NCBI Taxonomy" id="516702"/>
    <lineage>
        <taxon>Bacteria</taxon>
        <taxon>Pseudomonadati</taxon>
        <taxon>Pseudomonadota</taxon>
        <taxon>Betaproteobacteria</taxon>
        <taxon>Burkholderiales</taxon>
        <taxon>Alcaligenaceae</taxon>
        <taxon>Pigmentiphaga</taxon>
    </lineage>
</organism>
<name>A0A7Y9LNS8_9BURK</name>
<proteinExistence type="predicted"/>
<dbReference type="InterPro" id="IPR009057">
    <property type="entry name" value="Homeodomain-like_sf"/>
</dbReference>
<dbReference type="InterPro" id="IPR041474">
    <property type="entry name" value="NicS_C"/>
</dbReference>
<feature type="domain" description="HTH tetR-type" evidence="3">
    <location>
        <begin position="17"/>
        <end position="77"/>
    </location>
</feature>
<dbReference type="SUPFAM" id="SSF46689">
    <property type="entry name" value="Homeodomain-like"/>
    <property type="match status" value="1"/>
</dbReference>
<reference evidence="4 5" key="1">
    <citation type="submission" date="2020-07" db="EMBL/GenBank/DDBJ databases">
        <title>Genomic Encyclopedia of Type Strains, Phase IV (KMG-V): Genome sequencing to study the core and pangenomes of soil and plant-associated prokaryotes.</title>
        <authorList>
            <person name="Whitman W."/>
        </authorList>
    </citation>
    <scope>NUCLEOTIDE SEQUENCE [LARGE SCALE GENOMIC DNA]</scope>
    <source>
        <strain evidence="4 5">SAS40</strain>
    </source>
</reference>
<evidence type="ECO:0000256" key="1">
    <source>
        <dbReference type="ARBA" id="ARBA00023125"/>
    </source>
</evidence>
<evidence type="ECO:0000313" key="4">
    <source>
        <dbReference type="EMBL" id="NYE83533.1"/>
    </source>
</evidence>
<dbReference type="AlphaFoldDB" id="A0A7Y9LNS8"/>
<keyword evidence="1 2" id="KW-0238">DNA-binding</keyword>